<protein>
    <submittedName>
        <fullName evidence="2">DUF3923 family protein</fullName>
    </submittedName>
</protein>
<accession>A0A429XCQ5</accession>
<keyword evidence="1" id="KW-1133">Transmembrane helix</keyword>
<name>A0A429XCQ5_SIMTE</name>
<keyword evidence="1" id="KW-0472">Membrane</keyword>
<dbReference type="Pfam" id="PF13061">
    <property type="entry name" value="DUF3923"/>
    <property type="match status" value="1"/>
</dbReference>
<dbReference type="OrthoDB" id="2413843at2"/>
<sequence>MKKLWLFWWIANIFWVAIFAVGTAFVWFREVDGAGVTQTPEAKLSAFIVLLIAFIFPVIIQVVWLIVNLVVNSNKKTKIQQMYLRN</sequence>
<feature type="transmembrane region" description="Helical" evidence="1">
    <location>
        <begin position="48"/>
        <end position="71"/>
    </location>
</feature>
<dbReference type="EMBL" id="QYTW02000002">
    <property type="protein sequence ID" value="RST61139.1"/>
    <property type="molecule type" value="Genomic_DNA"/>
</dbReference>
<evidence type="ECO:0000313" key="2">
    <source>
        <dbReference type="EMBL" id="RST61139.1"/>
    </source>
</evidence>
<proteinExistence type="predicted"/>
<evidence type="ECO:0000256" key="1">
    <source>
        <dbReference type="SAM" id="Phobius"/>
    </source>
</evidence>
<feature type="transmembrane region" description="Helical" evidence="1">
    <location>
        <begin position="7"/>
        <end position="28"/>
    </location>
</feature>
<evidence type="ECO:0000313" key="3">
    <source>
        <dbReference type="Proteomes" id="UP000287296"/>
    </source>
</evidence>
<dbReference type="AlphaFoldDB" id="A0A429XCQ5"/>
<dbReference type="InterPro" id="IPR025037">
    <property type="entry name" value="DUF3923"/>
</dbReference>
<comment type="caution">
    <text evidence="2">The sequence shown here is derived from an EMBL/GenBank/DDBJ whole genome shotgun (WGS) entry which is preliminary data.</text>
</comment>
<reference evidence="2 3" key="1">
    <citation type="submission" date="2018-12" db="EMBL/GenBank/DDBJ databases">
        <authorList>
            <person name="Sun L."/>
            <person name="Chen Z."/>
        </authorList>
    </citation>
    <scope>NUCLEOTIDE SEQUENCE [LARGE SCALE GENOMIC DNA]</scope>
    <source>
        <strain evidence="2 3">LMG 29736</strain>
    </source>
</reference>
<organism evidence="2 3">
    <name type="scientific">Siminovitchia terrae</name>
    <name type="common">Bacillus terrae</name>
    <dbReference type="NCBI Taxonomy" id="1914933"/>
    <lineage>
        <taxon>Bacteria</taxon>
        <taxon>Bacillati</taxon>
        <taxon>Bacillota</taxon>
        <taxon>Bacilli</taxon>
        <taxon>Bacillales</taxon>
        <taxon>Bacillaceae</taxon>
        <taxon>Siminovitchia</taxon>
    </lineage>
</organism>
<dbReference type="RefSeq" id="WP_120114675.1">
    <property type="nucleotide sequence ID" value="NZ_DAMDJW010000196.1"/>
</dbReference>
<gene>
    <name evidence="2" type="ORF">D5F11_003565</name>
</gene>
<keyword evidence="1" id="KW-0812">Transmembrane</keyword>
<dbReference type="Proteomes" id="UP000287296">
    <property type="component" value="Unassembled WGS sequence"/>
</dbReference>